<name>A0A0G3H128_9CORY</name>
<keyword evidence="2 7" id="KW-0813">Transport</keyword>
<dbReference type="Pfam" id="PF00528">
    <property type="entry name" value="BPD_transp_1"/>
    <property type="match status" value="1"/>
</dbReference>
<keyword evidence="6 7" id="KW-0472">Membrane</keyword>
<evidence type="ECO:0000259" key="8">
    <source>
        <dbReference type="PROSITE" id="PS50928"/>
    </source>
</evidence>
<keyword evidence="3" id="KW-1003">Cell membrane</keyword>
<dbReference type="PANTHER" id="PTHR30465">
    <property type="entry name" value="INNER MEMBRANE ABC TRANSPORTER"/>
    <property type="match status" value="1"/>
</dbReference>
<reference evidence="10" key="2">
    <citation type="submission" date="2015-05" db="EMBL/GenBank/DDBJ databases">
        <title>Complete genome sequence of Corynebacterium mustelae DSM 45274, isolated from various tissues of a male ferret with lethal sepsis.</title>
        <authorList>
            <person name="Ruckert C."/>
            <person name="Albersmeier A."/>
            <person name="Winkler A."/>
            <person name="Tauch A."/>
        </authorList>
    </citation>
    <scope>NUCLEOTIDE SEQUENCE [LARGE SCALE GENOMIC DNA]</scope>
    <source>
        <strain evidence="10">DSM 45274</strain>
    </source>
</reference>
<comment type="similarity">
    <text evidence="7">Belongs to the binding-protein-dependent transport system permease family.</text>
</comment>
<dbReference type="InterPro" id="IPR035906">
    <property type="entry name" value="MetI-like_sf"/>
</dbReference>
<evidence type="ECO:0000256" key="2">
    <source>
        <dbReference type="ARBA" id="ARBA00022448"/>
    </source>
</evidence>
<dbReference type="PROSITE" id="PS50928">
    <property type="entry name" value="ABC_TM1"/>
    <property type="match status" value="1"/>
</dbReference>
<reference evidence="9 10" key="1">
    <citation type="journal article" date="2015" name="Genome Announc.">
        <title>Complete Genome Sequence of the Type Strain Corynebacterium mustelae DSM 45274, Isolated from Various Tissues of a Male Ferret with Lethal Sepsis.</title>
        <authorList>
            <person name="Ruckert C."/>
            <person name="Eimer J."/>
            <person name="Winkler A."/>
            <person name="Tauch A."/>
        </authorList>
    </citation>
    <scope>NUCLEOTIDE SEQUENCE [LARGE SCALE GENOMIC DNA]</scope>
    <source>
        <strain evidence="9 10">DSM 45274</strain>
    </source>
</reference>
<dbReference type="Gene3D" id="1.10.3720.10">
    <property type="entry name" value="MetI-like"/>
    <property type="match status" value="1"/>
</dbReference>
<proteinExistence type="inferred from homology"/>
<evidence type="ECO:0000256" key="4">
    <source>
        <dbReference type="ARBA" id="ARBA00022692"/>
    </source>
</evidence>
<feature type="transmembrane region" description="Helical" evidence="7">
    <location>
        <begin position="104"/>
        <end position="122"/>
    </location>
</feature>
<dbReference type="AlphaFoldDB" id="A0A0G3H128"/>
<feature type="transmembrane region" description="Helical" evidence="7">
    <location>
        <begin position="249"/>
        <end position="275"/>
    </location>
</feature>
<dbReference type="STRING" id="571915.CMUST_02165"/>
<evidence type="ECO:0000313" key="9">
    <source>
        <dbReference type="EMBL" id="AKK04777.1"/>
    </source>
</evidence>
<evidence type="ECO:0000256" key="7">
    <source>
        <dbReference type="RuleBase" id="RU363032"/>
    </source>
</evidence>
<sequence>MFKYLLKKTLSWMLIVFLATNLTFFLAASFLDPRANYIGRRPPLSPDQITKLLAPYNLSPDTPLLERWWTWLTNILFHWDWGQSPLGESVNEQISFRIWVSAQLLLLATILAVVIGVAVGVYTASRQYQAADRIWQGISIVAINTHIVVASIVVVALALQINEWAGTRIFFVTGSSSQGIDGFFAKLLDLGQHLILPTVSLVFISYAGYHLTQRSLLLDNLNADYVRTARAKGLTRSQAIRRHALRTSIIPVATSVAFSVPGIFTGAVMTERIFAWNGMGQYFISTIANNDVHGAVAVAAFGAAMTGVSAILADLVVVALDPRVRVS</sequence>
<feature type="transmembrane region" description="Helical" evidence="7">
    <location>
        <begin position="12"/>
        <end position="31"/>
    </location>
</feature>
<dbReference type="PATRIC" id="fig|571915.4.peg.459"/>
<accession>A0A0G3H128</accession>
<protein>
    <submittedName>
        <fullName evidence="9">ABC-type dipeptide/oligopeptide/nickel transport system, permease component</fullName>
    </submittedName>
</protein>
<keyword evidence="5 7" id="KW-1133">Transmembrane helix</keyword>
<evidence type="ECO:0000256" key="3">
    <source>
        <dbReference type="ARBA" id="ARBA00022475"/>
    </source>
</evidence>
<organism evidence="9 10">
    <name type="scientific">Corynebacterium mustelae</name>
    <dbReference type="NCBI Taxonomy" id="571915"/>
    <lineage>
        <taxon>Bacteria</taxon>
        <taxon>Bacillati</taxon>
        <taxon>Actinomycetota</taxon>
        <taxon>Actinomycetes</taxon>
        <taxon>Mycobacteriales</taxon>
        <taxon>Corynebacteriaceae</taxon>
        <taxon>Corynebacterium</taxon>
    </lineage>
</organism>
<evidence type="ECO:0000256" key="5">
    <source>
        <dbReference type="ARBA" id="ARBA00022989"/>
    </source>
</evidence>
<dbReference type="PANTHER" id="PTHR30465:SF0">
    <property type="entry name" value="OLIGOPEPTIDE TRANSPORT SYSTEM PERMEASE PROTEIN APPB"/>
    <property type="match status" value="1"/>
</dbReference>
<dbReference type="OrthoDB" id="147639at2"/>
<feature type="transmembrane region" description="Helical" evidence="7">
    <location>
        <begin position="295"/>
        <end position="320"/>
    </location>
</feature>
<dbReference type="KEGG" id="cmv:CMUST_02165"/>
<comment type="subcellular location">
    <subcellularLocation>
        <location evidence="1 7">Cell membrane</location>
        <topology evidence="1 7">Multi-pass membrane protein</topology>
    </subcellularLocation>
</comment>
<dbReference type="EMBL" id="CP011542">
    <property type="protein sequence ID" value="AKK04777.1"/>
    <property type="molecule type" value="Genomic_DNA"/>
</dbReference>
<dbReference type="Proteomes" id="UP000035199">
    <property type="component" value="Chromosome"/>
</dbReference>
<dbReference type="InterPro" id="IPR000515">
    <property type="entry name" value="MetI-like"/>
</dbReference>
<evidence type="ECO:0000256" key="6">
    <source>
        <dbReference type="ARBA" id="ARBA00023136"/>
    </source>
</evidence>
<feature type="domain" description="ABC transmembrane type-1" evidence="8">
    <location>
        <begin position="98"/>
        <end position="317"/>
    </location>
</feature>
<evidence type="ECO:0000256" key="1">
    <source>
        <dbReference type="ARBA" id="ARBA00004651"/>
    </source>
</evidence>
<dbReference type="GO" id="GO:0005886">
    <property type="term" value="C:plasma membrane"/>
    <property type="evidence" value="ECO:0007669"/>
    <property type="project" value="UniProtKB-SubCell"/>
</dbReference>
<feature type="transmembrane region" description="Helical" evidence="7">
    <location>
        <begin position="134"/>
        <end position="159"/>
    </location>
</feature>
<gene>
    <name evidence="9" type="ORF">CMUST_02165</name>
</gene>
<keyword evidence="10" id="KW-1185">Reference proteome</keyword>
<dbReference type="RefSeq" id="WP_047261130.1">
    <property type="nucleotide sequence ID" value="NZ_CP011542.1"/>
</dbReference>
<keyword evidence="4 7" id="KW-0812">Transmembrane</keyword>
<dbReference type="CDD" id="cd06261">
    <property type="entry name" value="TM_PBP2"/>
    <property type="match status" value="1"/>
</dbReference>
<dbReference type="SUPFAM" id="SSF161098">
    <property type="entry name" value="MetI-like"/>
    <property type="match status" value="1"/>
</dbReference>
<evidence type="ECO:0000313" key="10">
    <source>
        <dbReference type="Proteomes" id="UP000035199"/>
    </source>
</evidence>
<dbReference type="GO" id="GO:0055085">
    <property type="term" value="P:transmembrane transport"/>
    <property type="evidence" value="ECO:0007669"/>
    <property type="project" value="InterPro"/>
</dbReference>